<sequence>MKIAVAAEAAPARTLAPILEKLEAECLGLSHGPGAADILKPFCSHIYPIGSSRGNPLQKRSRTHIAYLVAGDTLKAVKALKGKNIDLLLSCGNAGDVRKGISAANILRIPVLHLEQDIYNPIEMIAFAGQITAPSSRYKKYLEDNYLLKNIENIGGYPLASYINQMTLKHPQDVKNTYQMDDFILLALGGDLKGSDIPGLIKTMELLEKPVLIVPFRFNSLQVRKMVQSSLIKVVDGFVDLPSLMGSCQAMVYGAGMGITLEAGVLEVPSIKIKGFHHEHSSVDLARDLGIPVVDIEDIPSALSTLNKPQSKNLVKDAEVAIDKFINLLYNFKSEDTSKSGWAAFNKIWKARSKFR</sequence>
<dbReference type="GeneID" id="64820399"/>
<keyword evidence="2" id="KW-1185">Reference proteome</keyword>
<proteinExistence type="predicted"/>
<protein>
    <submittedName>
        <fullName evidence="1">Uncharacterized protein</fullName>
    </submittedName>
</protein>
<dbReference type="Proteomes" id="UP000681041">
    <property type="component" value="Chromosome"/>
</dbReference>
<dbReference type="EMBL" id="CP058560">
    <property type="protein sequence ID" value="QUH23434.1"/>
    <property type="molecule type" value="Genomic_DNA"/>
</dbReference>
<gene>
    <name evidence="1" type="ORF">HYG87_06505</name>
</gene>
<dbReference type="KEGG" id="meme:HYG87_06505"/>
<evidence type="ECO:0000313" key="2">
    <source>
        <dbReference type="Proteomes" id="UP000681041"/>
    </source>
</evidence>
<organism evidence="1 2">
    <name type="scientific">Methanobacterium alkalithermotolerans</name>
    <dbReference type="NCBI Taxonomy" id="2731220"/>
    <lineage>
        <taxon>Archaea</taxon>
        <taxon>Methanobacteriati</taxon>
        <taxon>Methanobacteriota</taxon>
        <taxon>Methanomada group</taxon>
        <taxon>Methanobacteria</taxon>
        <taxon>Methanobacteriales</taxon>
        <taxon>Methanobacteriaceae</taxon>
        <taxon>Methanobacterium</taxon>
    </lineage>
</organism>
<accession>A0A8T8K4L4</accession>
<dbReference type="OrthoDB" id="81356at2157"/>
<reference evidence="1" key="1">
    <citation type="submission" date="2020-07" db="EMBL/GenBank/DDBJ databases">
        <title>Methanobacterium. sp. MethCan genome.</title>
        <authorList>
            <person name="Postec A."/>
            <person name="Quemeneur M."/>
        </authorList>
    </citation>
    <scope>NUCLEOTIDE SEQUENCE</scope>
    <source>
        <strain evidence="1">MethCAN</strain>
    </source>
</reference>
<evidence type="ECO:0000313" key="1">
    <source>
        <dbReference type="EMBL" id="QUH23434.1"/>
    </source>
</evidence>
<name>A0A8T8K4L4_9EURY</name>
<dbReference type="SUPFAM" id="SSF53756">
    <property type="entry name" value="UDP-Glycosyltransferase/glycogen phosphorylase"/>
    <property type="match status" value="1"/>
</dbReference>
<dbReference type="RefSeq" id="WP_211532389.1">
    <property type="nucleotide sequence ID" value="NZ_CP058560.1"/>
</dbReference>
<dbReference type="AlphaFoldDB" id="A0A8T8K4L4"/>